<gene>
    <name evidence="4" type="ORF">SAMN04487818_1272</name>
</gene>
<dbReference type="GO" id="GO:0016757">
    <property type="term" value="F:glycosyltransferase activity"/>
    <property type="evidence" value="ECO:0007669"/>
    <property type="project" value="UniProtKB-KW"/>
</dbReference>
<evidence type="ECO:0000259" key="3">
    <source>
        <dbReference type="Pfam" id="PF13439"/>
    </source>
</evidence>
<keyword evidence="5" id="KW-1185">Reference proteome</keyword>
<feature type="domain" description="Glycosyltransferase subfamily 4-like N-terminal" evidence="3">
    <location>
        <begin position="19"/>
        <end position="116"/>
    </location>
</feature>
<accession>A0A1H9XT55</accession>
<evidence type="ECO:0000256" key="2">
    <source>
        <dbReference type="ARBA" id="ARBA00022679"/>
    </source>
</evidence>
<reference evidence="5" key="1">
    <citation type="submission" date="2016-10" db="EMBL/GenBank/DDBJ databases">
        <authorList>
            <person name="Varghese N."/>
            <person name="Submissions S."/>
        </authorList>
    </citation>
    <scope>NUCLEOTIDE SEQUENCE [LARGE SCALE GENOMIC DNA]</scope>
    <source>
        <strain evidence="5">DSM 44260</strain>
    </source>
</reference>
<dbReference type="RefSeq" id="WP_092787328.1">
    <property type="nucleotide sequence ID" value="NZ_FOGI01000027.1"/>
</dbReference>
<name>A0A1H9XT55_9PSEU</name>
<sequence>MKVGVCDFPSKYSFPPHGYGGIERWLWAVAVGARQAGHEVHLIGPGWRKDVPAEFRRTPLRLEDAASSGAARHDLGALNLDLLVVGHEYPSLPAWRSTWEELGARVVTFQHDPNFRHAPEAFDGDRSTLFCYSPEMVELYAQHRPVQALSVQFGLGEERPPPAARGRDLVWIGRIDGQKAPHIAIEAARQLGRRIRLIGPVLDRGYAEAHADALGANHVDLAGEVAGRAKLDLLGEGAVMVYTCADNYVEAGAAVFGESLRCGTPVAALAWRSGTCAEVALCPRSGAVAHVGGLGDSQAAARLADTVRQVERLDARDVQETGLRRFDPRAHFDALRRADVA</sequence>
<proteinExistence type="predicted"/>
<evidence type="ECO:0000313" key="4">
    <source>
        <dbReference type="EMBL" id="SES49331.1"/>
    </source>
</evidence>
<keyword evidence="1" id="KW-0328">Glycosyltransferase</keyword>
<dbReference type="SUPFAM" id="SSF53756">
    <property type="entry name" value="UDP-Glycosyltransferase/glycogen phosphorylase"/>
    <property type="match status" value="1"/>
</dbReference>
<dbReference type="InterPro" id="IPR028098">
    <property type="entry name" value="Glyco_trans_4-like_N"/>
</dbReference>
<dbReference type="Pfam" id="PF13439">
    <property type="entry name" value="Glyco_transf_4"/>
    <property type="match status" value="1"/>
</dbReference>
<dbReference type="Proteomes" id="UP000199051">
    <property type="component" value="Unassembled WGS sequence"/>
</dbReference>
<protein>
    <submittedName>
        <fullName evidence="4">Glycosyltransferase involved in cell wall bisynthesis</fullName>
    </submittedName>
</protein>
<dbReference type="EMBL" id="FOGI01000027">
    <property type="protein sequence ID" value="SES49331.1"/>
    <property type="molecule type" value="Genomic_DNA"/>
</dbReference>
<dbReference type="AlphaFoldDB" id="A0A1H9XT55"/>
<evidence type="ECO:0000256" key="1">
    <source>
        <dbReference type="ARBA" id="ARBA00022676"/>
    </source>
</evidence>
<organism evidence="4 5">
    <name type="scientific">Actinokineospora terrae</name>
    <dbReference type="NCBI Taxonomy" id="155974"/>
    <lineage>
        <taxon>Bacteria</taxon>
        <taxon>Bacillati</taxon>
        <taxon>Actinomycetota</taxon>
        <taxon>Actinomycetes</taxon>
        <taxon>Pseudonocardiales</taxon>
        <taxon>Pseudonocardiaceae</taxon>
        <taxon>Actinokineospora</taxon>
    </lineage>
</organism>
<dbReference type="Gene3D" id="3.40.50.2000">
    <property type="entry name" value="Glycogen Phosphorylase B"/>
    <property type="match status" value="2"/>
</dbReference>
<dbReference type="STRING" id="155974.SAMN04487818_1272"/>
<keyword evidence="2 4" id="KW-0808">Transferase</keyword>
<evidence type="ECO:0000313" key="5">
    <source>
        <dbReference type="Proteomes" id="UP000199051"/>
    </source>
</evidence>